<comment type="caution">
    <text evidence="9">The sequence shown here is derived from an EMBL/GenBank/DDBJ whole genome shotgun (WGS) entry which is preliminary data.</text>
</comment>
<dbReference type="InterPro" id="IPR001227">
    <property type="entry name" value="Ac_transferase_dom_sf"/>
</dbReference>
<dbReference type="InterPro" id="IPR036736">
    <property type="entry name" value="ACP-like_sf"/>
</dbReference>
<dbReference type="InterPro" id="IPR023213">
    <property type="entry name" value="CAT-like_dom_sf"/>
</dbReference>
<dbReference type="Pfam" id="PF00109">
    <property type="entry name" value="ketoacyl-synt"/>
    <property type="match status" value="1"/>
</dbReference>
<dbReference type="SUPFAM" id="SSF51735">
    <property type="entry name" value="NAD(P)-binding Rossmann-fold domains"/>
    <property type="match status" value="2"/>
</dbReference>
<evidence type="ECO:0000313" key="9">
    <source>
        <dbReference type="EMBL" id="MFC5833456.1"/>
    </source>
</evidence>
<dbReference type="InterPro" id="IPR013968">
    <property type="entry name" value="PKS_KR"/>
</dbReference>
<dbReference type="Gene3D" id="1.10.1200.10">
    <property type="entry name" value="ACP-like"/>
    <property type="match status" value="1"/>
</dbReference>
<dbReference type="Pfam" id="PF00698">
    <property type="entry name" value="Acyl_transf_1"/>
    <property type="match status" value="1"/>
</dbReference>
<dbReference type="SUPFAM" id="SSF53474">
    <property type="entry name" value="alpha/beta-Hydrolases"/>
    <property type="match status" value="1"/>
</dbReference>
<reference evidence="10" key="1">
    <citation type="journal article" date="2019" name="Int. J. Syst. Evol. Microbiol.">
        <title>The Global Catalogue of Microorganisms (GCM) 10K type strain sequencing project: providing services to taxonomists for standard genome sequencing and annotation.</title>
        <authorList>
            <consortium name="The Broad Institute Genomics Platform"/>
            <consortium name="The Broad Institute Genome Sequencing Center for Infectious Disease"/>
            <person name="Wu L."/>
            <person name="Ma J."/>
        </authorList>
    </citation>
    <scope>NUCLEOTIDE SEQUENCE [LARGE SCALE GENOMIC DNA]</scope>
    <source>
        <strain evidence="10">CCUG 53903</strain>
    </source>
</reference>
<comment type="cofactor">
    <cofactor evidence="1">
        <name>pantetheine 4'-phosphate</name>
        <dbReference type="ChEBI" id="CHEBI:47942"/>
    </cofactor>
</comment>
<dbReference type="SMART" id="SM00824">
    <property type="entry name" value="PKS_TE"/>
    <property type="match status" value="1"/>
</dbReference>
<proteinExistence type="predicted"/>
<feature type="domain" description="Ketosynthase family 3 (KS3)" evidence="8">
    <location>
        <begin position="2"/>
        <end position="428"/>
    </location>
</feature>
<evidence type="ECO:0000256" key="1">
    <source>
        <dbReference type="ARBA" id="ARBA00001957"/>
    </source>
</evidence>
<dbReference type="InterPro" id="IPR020841">
    <property type="entry name" value="PKS_Beta-ketoAc_synthase_dom"/>
</dbReference>
<dbReference type="Gene3D" id="3.40.47.10">
    <property type="match status" value="1"/>
</dbReference>
<dbReference type="InterPro" id="IPR001242">
    <property type="entry name" value="Condensation_dom"/>
</dbReference>
<dbReference type="Pfam" id="PF02801">
    <property type="entry name" value="Ketoacyl-synt_C"/>
    <property type="match status" value="1"/>
</dbReference>
<dbReference type="SUPFAM" id="SSF52151">
    <property type="entry name" value="FabD/lysophospholipase-like"/>
    <property type="match status" value="1"/>
</dbReference>
<dbReference type="InterPro" id="IPR057737">
    <property type="entry name" value="Condensation_MtbB-like"/>
</dbReference>
<sequence>MSTAIAVVGLDCRFPGAPDAESFWQMLVEGREGLARFDRSELLARGVDPALASRPGYVPVGALIEGQDQFDPDLFGMTEAEAALADPQQRLFLECCWRALESSGHGSGVGAGTVGVYAGAAHSSYLMANLHHRYDPTGGGADPVGSLQTAMATVADYLPLHVAYRLGLTGPALSVNTTCSTSLVAVHVAAQALLNGECDTALAGGVSLTVPQGHGYLHVPDAMFSADGRVRPFSAEGSGIVFSQGVGAVVLRRLDDALADGDEMLAVLLGSAVNNDGPDKVGFTAPSVRGQARVIAEALSVAGVEPRAIGYVEAHGTATRLGDAVEVAALRKVFGPAGPAWCALGSVKGNIGHANSAAGIAGFVKAVLAVRHGVIPASLGAKPLNPALELDGSPFEVAMATGPWEGPRYAGVSAFGIGGTNCHAVLGEPPPRQAVPADGRPQLLLLSARSAPALTQAAEGFASAEPADLADAAYTLHTGRKAFAHRLVAAVTGPADVPGALRAAVPVTVSETAPRVVFAFPGGGAQYAGMGSGLYGDEPVFAESVDRCAEALAPLLGADVRELILARRDDPAARAAARNPGIGLPALFTVSVATAALLESWGVVPDAVLGHSLGEYAAAVVAGALPMEDAASLVAVRSTGMAAASGAMLAVSLPEEAVAELLGRHQDLDLAVVNAPDSCVLSGPATAVARLHDELRESGVEATLLHLDAAAHSRLIEPVMPELRRAAERLSPHTPKVPLVTTLTGDWAGDALSDPEHWVRHLRSTVRFSGAVRTAVGESLAVLVQVGPGSGLVTAARRHGLPALRAALATFPAPGEDQQDRAAALSAAGHLWTHGVPLDAAALHRQGRRRVALPGHPFRRRRLWIDPPAPSTAAVQHTGELLQIPVWHRAVPAPAPRFPEGQRWLVVGGSPELAETLARAGAQPVTAADFPGASCAGAVYVLDRQDQEESLDGQVREAVVGFARFAALLASHSEPPRRLLLVTIGGERVESSDTIDPAAAAVRALPRVLTQESPGLTWRSVDLARGVVDVRVVVAEAADLVAENGQPQSAAEPGPTAGEIAVRGETRWLRSFAPWRPTAAVPAESRRGSVAVILGGLGDVGFTMAEHLAGQGVKVVLTSRTGVPAQADPGSRDAERLAWLRRLAGLGLEVEIEVADAADAGATRALLDDVARRHGRLDLVVHGAGVVASAGIGPLREADAGVADAHARAKVGAALALREAIDALPEQVRPHTVLLMSSATAAVGGLGLGPYAAANRALDAVAEQTGADAGTRWVSVAWDGWRVGPAGRERTVASAHSIGAADGMLSLDRILAAVADGNAPPVVAVSPADLAARLAFDAAAAEHAEAHTEGESGDWLPAERLVAALWSELLGFPVTDREADFFSLGGHSLLATRMLAHLADDHGVPLRLSDLLARPTVAALAQLLPDSGSGGPVQAHELAATGETDFPLTRVQHAYWVGGGSGYRHGGTACHFYLEYDCQDLDIPRYQRAWNQVIARHPMLRAVITPEGRNRILDRVPEYRIRVHDLREEADPAARLAALREQLSHRTPRPDRWPLVELRAARLPSGTVRLFVGVDVLVCDTASYLLLDRELRHFYEHDGGPDLPPIGTDFAACVRAMEERESGPAAEYWRARLADLPGPPALPVRDDAAAPRFARRSAALPAEVWERLERRAADHAVTPTAVLLAAYGDALHAWSGSDRFCVNLTLFDRPRIHPDVGKVVGDFTSLLLHEVDRRAPAAFAERARAAQRRLFQDLDHRDFSALDVLAEQSARTGRLAQAPIVFTSALGLEDTHDLDWVGTPVHGVSQTPQVWLDHQAFVQRGELLLQWDVAESALPADEADAAFDRYVAEVRRLADDPSAWESTYGDLTLLLREGTHPRPLFLVHPSGGDVLCYAELARLLDTDRAVVGLTDPVFAGISPPGDMEALADLYVRAVRAWQPAGPYALGGWSMGGTLAQLMACRLAEEGERVELLAMLDSNVPDRIRPLPAERPDVHATARYLRSLEAFRGADLDVSAPDLERRLAALPEAELLDEVSGLLRRAGLLGARDSAAERLEVFTRHLRILGEHQARRLGELRARRVNGDLRSLLVRAALPSPLNGGIGMGVDDVPNRHDLGWGPFLPGLRAEPVDAHHYSLLRAPAVGRVAELLGELLREPRTLRKRNP</sequence>
<dbReference type="SMART" id="SM00822">
    <property type="entry name" value="PKS_KR"/>
    <property type="match status" value="1"/>
</dbReference>
<dbReference type="PROSITE" id="PS50075">
    <property type="entry name" value="CARRIER"/>
    <property type="match status" value="1"/>
</dbReference>
<dbReference type="InterPro" id="IPR016035">
    <property type="entry name" value="Acyl_Trfase/lysoPLipase"/>
</dbReference>
<dbReference type="InterPro" id="IPR001031">
    <property type="entry name" value="Thioesterase"/>
</dbReference>
<dbReference type="InterPro" id="IPR014030">
    <property type="entry name" value="Ketoacyl_synth_N"/>
</dbReference>
<dbReference type="EMBL" id="JBHSPA010000094">
    <property type="protein sequence ID" value="MFC5833456.1"/>
    <property type="molecule type" value="Genomic_DNA"/>
</dbReference>
<dbReference type="PANTHER" id="PTHR43775">
    <property type="entry name" value="FATTY ACID SYNTHASE"/>
    <property type="match status" value="1"/>
</dbReference>
<evidence type="ECO:0000259" key="7">
    <source>
        <dbReference type="PROSITE" id="PS50075"/>
    </source>
</evidence>
<dbReference type="InterPro" id="IPR016036">
    <property type="entry name" value="Malonyl_transacylase_ACP-bd"/>
</dbReference>
<dbReference type="Pfam" id="PF00975">
    <property type="entry name" value="Thioesterase"/>
    <property type="match status" value="1"/>
</dbReference>
<organism evidence="9 10">
    <name type="scientific">Nonomuraea insulae</name>
    <dbReference type="NCBI Taxonomy" id="1616787"/>
    <lineage>
        <taxon>Bacteria</taxon>
        <taxon>Bacillati</taxon>
        <taxon>Actinomycetota</taxon>
        <taxon>Actinomycetes</taxon>
        <taxon>Streptosporangiales</taxon>
        <taxon>Streptosporangiaceae</taxon>
        <taxon>Nonomuraea</taxon>
    </lineage>
</organism>
<dbReference type="Pfam" id="PF00550">
    <property type="entry name" value="PP-binding"/>
    <property type="match status" value="1"/>
</dbReference>
<dbReference type="Gene3D" id="3.30.70.3290">
    <property type="match status" value="1"/>
</dbReference>
<dbReference type="CDD" id="cd19535">
    <property type="entry name" value="Cyc_NRPS"/>
    <property type="match status" value="1"/>
</dbReference>
<protein>
    <submittedName>
        <fullName evidence="9">SDR family NAD(P)-dependent oxidoreductase</fullName>
    </submittedName>
</protein>
<dbReference type="SUPFAM" id="SSF53901">
    <property type="entry name" value="Thiolase-like"/>
    <property type="match status" value="1"/>
</dbReference>
<dbReference type="InterPro" id="IPR016039">
    <property type="entry name" value="Thiolase-like"/>
</dbReference>
<dbReference type="SMART" id="SM00825">
    <property type="entry name" value="PKS_KS"/>
    <property type="match status" value="1"/>
</dbReference>
<comment type="pathway">
    <text evidence="2">Siderophore biosynthesis.</text>
</comment>
<keyword evidence="3" id="KW-0596">Phosphopantetheine</keyword>
<dbReference type="Pfam" id="PF00668">
    <property type="entry name" value="Condensation"/>
    <property type="match status" value="1"/>
</dbReference>
<dbReference type="PROSITE" id="PS52004">
    <property type="entry name" value="KS3_2"/>
    <property type="match status" value="1"/>
</dbReference>
<keyword evidence="6" id="KW-0808">Transferase</keyword>
<dbReference type="InterPro" id="IPR057326">
    <property type="entry name" value="KR_dom"/>
</dbReference>
<dbReference type="SUPFAM" id="SSF55048">
    <property type="entry name" value="Probable ACP-binding domain of malonyl-CoA ACP transacylase"/>
    <property type="match status" value="1"/>
</dbReference>
<dbReference type="Gene3D" id="3.40.50.1820">
    <property type="entry name" value="alpha/beta hydrolase"/>
    <property type="match status" value="1"/>
</dbReference>
<dbReference type="Pfam" id="PF08659">
    <property type="entry name" value="KR"/>
    <property type="match status" value="1"/>
</dbReference>
<evidence type="ECO:0000256" key="5">
    <source>
        <dbReference type="ARBA" id="ARBA00022598"/>
    </source>
</evidence>
<feature type="domain" description="Carrier" evidence="7">
    <location>
        <begin position="1353"/>
        <end position="1428"/>
    </location>
</feature>
<dbReference type="InterPro" id="IPR009081">
    <property type="entry name" value="PP-bd_ACP"/>
</dbReference>
<dbReference type="InterPro" id="IPR014031">
    <property type="entry name" value="Ketoacyl_synth_C"/>
</dbReference>
<dbReference type="InterPro" id="IPR032821">
    <property type="entry name" value="PKS_assoc"/>
</dbReference>
<dbReference type="CDD" id="cd00833">
    <property type="entry name" value="PKS"/>
    <property type="match status" value="1"/>
</dbReference>
<dbReference type="SUPFAM" id="SSF47336">
    <property type="entry name" value="ACP-like"/>
    <property type="match status" value="1"/>
</dbReference>
<evidence type="ECO:0000259" key="8">
    <source>
        <dbReference type="PROSITE" id="PS52004"/>
    </source>
</evidence>
<evidence type="ECO:0000256" key="3">
    <source>
        <dbReference type="ARBA" id="ARBA00022450"/>
    </source>
</evidence>
<dbReference type="PANTHER" id="PTHR43775:SF37">
    <property type="entry name" value="SI:DKEY-61P9.11"/>
    <property type="match status" value="1"/>
</dbReference>
<dbReference type="InterPro" id="IPR006162">
    <property type="entry name" value="Ppantetheine_attach_site"/>
</dbReference>
<dbReference type="SUPFAM" id="SSF52777">
    <property type="entry name" value="CoA-dependent acyltransferases"/>
    <property type="match status" value="2"/>
</dbReference>
<dbReference type="Gene3D" id="3.30.559.10">
    <property type="entry name" value="Chloramphenicol acetyltransferase-like domain"/>
    <property type="match status" value="1"/>
</dbReference>
<keyword evidence="5" id="KW-0436">Ligase</keyword>
<dbReference type="SMART" id="SM00827">
    <property type="entry name" value="PKS_AT"/>
    <property type="match status" value="1"/>
</dbReference>
<gene>
    <name evidence="9" type="ORF">ACFPZ3_57230</name>
</gene>
<keyword evidence="4" id="KW-0597">Phosphoprotein</keyword>
<dbReference type="RefSeq" id="WP_379522883.1">
    <property type="nucleotide sequence ID" value="NZ_JBHSPA010000094.1"/>
</dbReference>
<evidence type="ECO:0000256" key="6">
    <source>
        <dbReference type="ARBA" id="ARBA00022679"/>
    </source>
</evidence>
<dbReference type="InterPro" id="IPR050091">
    <property type="entry name" value="PKS_NRPS_Biosynth_Enz"/>
</dbReference>
<dbReference type="Proteomes" id="UP001596058">
    <property type="component" value="Unassembled WGS sequence"/>
</dbReference>
<name>A0ABW1D9T9_9ACTN</name>
<dbReference type="InterPro" id="IPR036291">
    <property type="entry name" value="NAD(P)-bd_dom_sf"/>
</dbReference>
<dbReference type="Gene3D" id="3.40.366.10">
    <property type="entry name" value="Malonyl-Coenzyme A Acyl Carrier Protein, domain 2"/>
    <property type="match status" value="1"/>
</dbReference>
<dbReference type="Gene3D" id="3.30.559.30">
    <property type="entry name" value="Nonribosomal peptide synthetase, condensation domain"/>
    <property type="match status" value="1"/>
</dbReference>
<dbReference type="InterPro" id="IPR014043">
    <property type="entry name" value="Acyl_transferase_dom"/>
</dbReference>
<evidence type="ECO:0000256" key="2">
    <source>
        <dbReference type="ARBA" id="ARBA00004924"/>
    </source>
</evidence>
<dbReference type="InterPro" id="IPR020802">
    <property type="entry name" value="TesA-like"/>
</dbReference>
<dbReference type="InterPro" id="IPR029058">
    <property type="entry name" value="AB_hydrolase_fold"/>
</dbReference>
<evidence type="ECO:0000313" key="10">
    <source>
        <dbReference type="Proteomes" id="UP001596058"/>
    </source>
</evidence>
<dbReference type="Pfam" id="PF16197">
    <property type="entry name" value="KAsynt_C_assoc"/>
    <property type="match status" value="1"/>
</dbReference>
<keyword evidence="10" id="KW-1185">Reference proteome</keyword>
<evidence type="ECO:0000256" key="4">
    <source>
        <dbReference type="ARBA" id="ARBA00022553"/>
    </source>
</evidence>
<accession>A0ABW1D9T9</accession>
<dbReference type="Gene3D" id="3.40.50.720">
    <property type="entry name" value="NAD(P)-binding Rossmann-like Domain"/>
    <property type="match status" value="1"/>
</dbReference>
<dbReference type="PROSITE" id="PS00012">
    <property type="entry name" value="PHOSPHOPANTETHEINE"/>
    <property type="match status" value="1"/>
</dbReference>